<accession>A0A2K1IZ96</accession>
<gene>
    <name evidence="1" type="ORF">PHYPA_024420</name>
</gene>
<dbReference type="Gramene" id="Pp3c19_21950V3.1">
    <property type="protein sequence ID" value="PAC:32938049.CDS.1"/>
    <property type="gene ID" value="Pp3c19_21950"/>
</dbReference>
<evidence type="ECO:0000313" key="2">
    <source>
        <dbReference type="EnsemblPlants" id="PAC:32938049.CDS.1"/>
    </source>
</evidence>
<reference evidence="1 3" key="2">
    <citation type="journal article" date="2018" name="Plant J.">
        <title>The Physcomitrella patens chromosome-scale assembly reveals moss genome structure and evolution.</title>
        <authorList>
            <person name="Lang D."/>
            <person name="Ullrich K.K."/>
            <person name="Murat F."/>
            <person name="Fuchs J."/>
            <person name="Jenkins J."/>
            <person name="Haas F.B."/>
            <person name="Piednoel M."/>
            <person name="Gundlach H."/>
            <person name="Van Bel M."/>
            <person name="Meyberg R."/>
            <person name="Vives C."/>
            <person name="Morata J."/>
            <person name="Symeonidi A."/>
            <person name="Hiss M."/>
            <person name="Muchero W."/>
            <person name="Kamisugi Y."/>
            <person name="Saleh O."/>
            <person name="Blanc G."/>
            <person name="Decker E.L."/>
            <person name="van Gessel N."/>
            <person name="Grimwood J."/>
            <person name="Hayes R.D."/>
            <person name="Graham S.W."/>
            <person name="Gunter L.E."/>
            <person name="McDaniel S.F."/>
            <person name="Hoernstein S.N.W."/>
            <person name="Larsson A."/>
            <person name="Li F.W."/>
            <person name="Perroud P.F."/>
            <person name="Phillips J."/>
            <person name="Ranjan P."/>
            <person name="Rokshar D.S."/>
            <person name="Rothfels C.J."/>
            <person name="Schneider L."/>
            <person name="Shu S."/>
            <person name="Stevenson D.W."/>
            <person name="Thummler F."/>
            <person name="Tillich M."/>
            <person name="Villarreal Aguilar J.C."/>
            <person name="Widiez T."/>
            <person name="Wong G.K."/>
            <person name="Wymore A."/>
            <person name="Zhang Y."/>
            <person name="Zimmer A.D."/>
            <person name="Quatrano R.S."/>
            <person name="Mayer K.F.X."/>
            <person name="Goodstein D."/>
            <person name="Casacuberta J.M."/>
            <person name="Vandepoele K."/>
            <person name="Reski R."/>
            <person name="Cuming A.C."/>
            <person name="Tuskan G.A."/>
            <person name="Maumus F."/>
            <person name="Salse J."/>
            <person name="Schmutz J."/>
            <person name="Rensing S.A."/>
        </authorList>
    </citation>
    <scope>NUCLEOTIDE SEQUENCE [LARGE SCALE GENOMIC DNA]</scope>
    <source>
        <strain evidence="2 3">cv. Gransden 2004</strain>
    </source>
</reference>
<proteinExistence type="predicted"/>
<evidence type="ECO:0000313" key="1">
    <source>
        <dbReference type="EMBL" id="PNR34603.1"/>
    </source>
</evidence>
<sequence length="56" mass="6193">MINEYVRLREIGTGSYGNGVLAIAIIFRLSANLSNAFKTEVVKTTNFMLHGVDLYA</sequence>
<dbReference type="InParanoid" id="A0A2K1IZ96"/>
<protein>
    <submittedName>
        <fullName evidence="1 2">Uncharacterized protein</fullName>
    </submittedName>
</protein>
<keyword evidence="3" id="KW-1185">Reference proteome</keyword>
<dbReference type="AlphaFoldDB" id="A0A2K1IZ96"/>
<evidence type="ECO:0000313" key="3">
    <source>
        <dbReference type="Proteomes" id="UP000006727"/>
    </source>
</evidence>
<dbReference type="PaxDb" id="3218-PP1S290_4V6.1"/>
<reference evidence="2" key="3">
    <citation type="submission" date="2020-12" db="UniProtKB">
        <authorList>
            <consortium name="EnsemblPlants"/>
        </authorList>
    </citation>
    <scope>IDENTIFICATION</scope>
</reference>
<organism evidence="1">
    <name type="scientific">Physcomitrium patens</name>
    <name type="common">Spreading-leaved earth moss</name>
    <name type="synonym">Physcomitrella patens</name>
    <dbReference type="NCBI Taxonomy" id="3218"/>
    <lineage>
        <taxon>Eukaryota</taxon>
        <taxon>Viridiplantae</taxon>
        <taxon>Streptophyta</taxon>
        <taxon>Embryophyta</taxon>
        <taxon>Bryophyta</taxon>
        <taxon>Bryophytina</taxon>
        <taxon>Bryopsida</taxon>
        <taxon>Funariidae</taxon>
        <taxon>Funariales</taxon>
        <taxon>Funariaceae</taxon>
        <taxon>Physcomitrium</taxon>
    </lineage>
</organism>
<dbReference type="EnsemblPlants" id="Pp3c19_21950V3.1">
    <property type="protein sequence ID" value="PAC:32938049.CDS.1"/>
    <property type="gene ID" value="Pp3c19_21950"/>
</dbReference>
<name>A0A2K1IZ96_PHYPA</name>
<dbReference type="EMBL" id="ABEU02000019">
    <property type="protein sequence ID" value="PNR34603.1"/>
    <property type="molecule type" value="Genomic_DNA"/>
</dbReference>
<dbReference type="Proteomes" id="UP000006727">
    <property type="component" value="Chromosome 19"/>
</dbReference>
<reference evidence="1 3" key="1">
    <citation type="journal article" date="2008" name="Science">
        <title>The Physcomitrella genome reveals evolutionary insights into the conquest of land by plants.</title>
        <authorList>
            <person name="Rensing S."/>
            <person name="Lang D."/>
            <person name="Zimmer A."/>
            <person name="Terry A."/>
            <person name="Salamov A."/>
            <person name="Shapiro H."/>
            <person name="Nishiyama T."/>
            <person name="Perroud P.-F."/>
            <person name="Lindquist E."/>
            <person name="Kamisugi Y."/>
            <person name="Tanahashi T."/>
            <person name="Sakakibara K."/>
            <person name="Fujita T."/>
            <person name="Oishi K."/>
            <person name="Shin-I T."/>
            <person name="Kuroki Y."/>
            <person name="Toyoda A."/>
            <person name="Suzuki Y."/>
            <person name="Hashimoto A."/>
            <person name="Yamaguchi K."/>
            <person name="Sugano A."/>
            <person name="Kohara Y."/>
            <person name="Fujiyama A."/>
            <person name="Anterola A."/>
            <person name="Aoki S."/>
            <person name="Ashton N."/>
            <person name="Barbazuk W.B."/>
            <person name="Barker E."/>
            <person name="Bennetzen J."/>
            <person name="Bezanilla M."/>
            <person name="Blankenship R."/>
            <person name="Cho S.H."/>
            <person name="Dutcher S."/>
            <person name="Estelle M."/>
            <person name="Fawcett J.A."/>
            <person name="Gundlach H."/>
            <person name="Hanada K."/>
            <person name="Heyl A."/>
            <person name="Hicks K.A."/>
            <person name="Hugh J."/>
            <person name="Lohr M."/>
            <person name="Mayer K."/>
            <person name="Melkozernov A."/>
            <person name="Murata T."/>
            <person name="Nelson D."/>
            <person name="Pils B."/>
            <person name="Prigge M."/>
            <person name="Reiss B."/>
            <person name="Renner T."/>
            <person name="Rombauts S."/>
            <person name="Rushton P."/>
            <person name="Sanderfoot A."/>
            <person name="Schween G."/>
            <person name="Shiu S.-H."/>
            <person name="Stueber K."/>
            <person name="Theodoulou F.L."/>
            <person name="Tu H."/>
            <person name="Van de Peer Y."/>
            <person name="Verrier P.J."/>
            <person name="Waters E."/>
            <person name="Wood A."/>
            <person name="Yang L."/>
            <person name="Cove D."/>
            <person name="Cuming A."/>
            <person name="Hasebe M."/>
            <person name="Lucas S."/>
            <person name="Mishler D.B."/>
            <person name="Reski R."/>
            <person name="Grigoriev I."/>
            <person name="Quatrano R.S."/>
            <person name="Boore J.L."/>
        </authorList>
    </citation>
    <scope>NUCLEOTIDE SEQUENCE [LARGE SCALE GENOMIC DNA]</scope>
    <source>
        <strain evidence="2 3">cv. Gransden 2004</strain>
    </source>
</reference>